<dbReference type="EMBL" id="SRPF01000002">
    <property type="protein sequence ID" value="TGN40156.1"/>
    <property type="molecule type" value="Genomic_DNA"/>
</dbReference>
<sequence length="183" mass="20727">MDKLQIEQVSRQWLEEIVIGLNLCPFARRELVNNRVRFAVSEADSEEALLRGLQEELRFLEEHPDTETTLLIHPGVLTDFDEYNDFLAAVDGLLQLLELEGIYQVASFHPDYRFAGTGAEDAENYTNRSPYPMLHLLREASVERAVDSHPNPDAIPERNIAVMAELGADDLRQRLARIIAGNA</sequence>
<comment type="caution">
    <text evidence="1">The sequence shown here is derived from an EMBL/GenBank/DDBJ whole genome shotgun (WGS) entry which is preliminary data.</text>
</comment>
<dbReference type="InterPro" id="IPR009858">
    <property type="entry name" value="DUF1415"/>
</dbReference>
<dbReference type="OrthoDB" id="277390at2"/>
<dbReference type="Proteomes" id="UP000298325">
    <property type="component" value="Unassembled WGS sequence"/>
</dbReference>
<protein>
    <submittedName>
        <fullName evidence="1">DUF1415 domain-containing protein</fullName>
    </submittedName>
</protein>
<gene>
    <name evidence="1" type="ORF">E5Q11_07660</name>
</gene>
<name>A0A4Z1C9R2_9GAMM</name>
<evidence type="ECO:0000313" key="2">
    <source>
        <dbReference type="Proteomes" id="UP000298325"/>
    </source>
</evidence>
<dbReference type="Pfam" id="PF07209">
    <property type="entry name" value="DUF1415"/>
    <property type="match status" value="1"/>
</dbReference>
<keyword evidence="2" id="KW-1185">Reference proteome</keyword>
<dbReference type="RefSeq" id="WP_135802817.1">
    <property type="nucleotide sequence ID" value="NZ_SRPF01000002.1"/>
</dbReference>
<dbReference type="AlphaFoldDB" id="A0A4Z1C9R2"/>
<accession>A0A4Z1C9R2</accession>
<evidence type="ECO:0000313" key="1">
    <source>
        <dbReference type="EMBL" id="TGN40156.1"/>
    </source>
</evidence>
<organism evidence="1 2">
    <name type="scientific">Marinobacter confluentis</name>
    <dbReference type="NCBI Taxonomy" id="1697557"/>
    <lineage>
        <taxon>Bacteria</taxon>
        <taxon>Pseudomonadati</taxon>
        <taxon>Pseudomonadota</taxon>
        <taxon>Gammaproteobacteria</taxon>
        <taxon>Pseudomonadales</taxon>
        <taxon>Marinobacteraceae</taxon>
        <taxon>Marinobacter</taxon>
    </lineage>
</organism>
<proteinExistence type="predicted"/>
<reference evidence="1 2" key="1">
    <citation type="submission" date="2019-04" db="EMBL/GenBank/DDBJ databases">
        <authorList>
            <person name="Park S."/>
            <person name="Yoon J.-H."/>
        </authorList>
    </citation>
    <scope>NUCLEOTIDE SEQUENCE [LARGE SCALE GENOMIC DNA]</scope>
    <source>
        <strain evidence="1 2">HJM-18</strain>
    </source>
</reference>